<feature type="domain" description="RecQ mediated genome instability protein 1 OB-fold" evidence="3">
    <location>
        <begin position="77"/>
        <end position="161"/>
    </location>
</feature>
<evidence type="ECO:0000259" key="3">
    <source>
        <dbReference type="Pfam" id="PF08585"/>
    </source>
</evidence>
<sequence length="177" mass="19255">MRTTEEIQQALYARGLPLLSVSWLAKEVEHSTSPEKIEAAVLDRADFRDRSVVEHGSIRPESQATILSSPVSVALALERPVFLQIVVVIDISTACGQVTRPSGSERTLKLLLTDGEISLPAIEDAPVPGLETNLPPLTKVCLLKWLMLHGLLLLRPEYVLVVRPCTTSAQVQPSTSG</sequence>
<evidence type="ECO:0000313" key="5">
    <source>
        <dbReference type="EMBL" id="KAF6004211.1"/>
    </source>
</evidence>
<organism evidence="4 6">
    <name type="scientific">Cyanidiococcus yangmingshanensis</name>
    <dbReference type="NCBI Taxonomy" id="2690220"/>
    <lineage>
        <taxon>Eukaryota</taxon>
        <taxon>Rhodophyta</taxon>
        <taxon>Bangiophyceae</taxon>
        <taxon>Cyanidiales</taxon>
        <taxon>Cyanidiaceae</taxon>
        <taxon>Cyanidiococcus</taxon>
    </lineage>
</organism>
<dbReference type="GO" id="GO:0031422">
    <property type="term" value="C:RecQ family helicase-topoisomerase III complex"/>
    <property type="evidence" value="ECO:0007669"/>
    <property type="project" value="TreeGrafter"/>
</dbReference>
<dbReference type="Pfam" id="PF08585">
    <property type="entry name" value="RMI1_N_C"/>
    <property type="match status" value="1"/>
</dbReference>
<dbReference type="InterPro" id="IPR042470">
    <property type="entry name" value="RMI1_N_C_sf"/>
</dbReference>
<comment type="caution">
    <text evidence="4">The sequence shown here is derived from an EMBL/GenBank/DDBJ whole genome shotgun (WGS) entry which is preliminary data.</text>
</comment>
<evidence type="ECO:0000256" key="2">
    <source>
        <dbReference type="ARBA" id="ARBA00018987"/>
    </source>
</evidence>
<comment type="similarity">
    <text evidence="1">Belongs to the RMI1 family.</text>
</comment>
<dbReference type="PANTHER" id="PTHR14790:SF15">
    <property type="entry name" value="RECQ-MEDIATED GENOME INSTABILITY PROTEIN 1"/>
    <property type="match status" value="1"/>
</dbReference>
<gene>
    <name evidence="4" type="ORF">F1559_003752</name>
    <name evidence="5" type="ORF">F1559_003817</name>
</gene>
<evidence type="ECO:0000313" key="4">
    <source>
        <dbReference type="EMBL" id="KAF6004207.1"/>
    </source>
</evidence>
<dbReference type="AlphaFoldDB" id="A0A7J7INT5"/>
<dbReference type="EMBL" id="VWRR01000004">
    <property type="protein sequence ID" value="KAF6004211.1"/>
    <property type="molecule type" value="Genomic_DNA"/>
</dbReference>
<accession>A0A7J7INT5</accession>
<dbReference type="GO" id="GO:0000724">
    <property type="term" value="P:double-strand break repair via homologous recombination"/>
    <property type="evidence" value="ECO:0007669"/>
    <property type="project" value="TreeGrafter"/>
</dbReference>
<dbReference type="EMBL" id="VWRR01000004">
    <property type="protein sequence ID" value="KAF6004207.1"/>
    <property type="molecule type" value="Genomic_DNA"/>
</dbReference>
<dbReference type="GO" id="GO:0000712">
    <property type="term" value="P:resolution of meiotic recombination intermediates"/>
    <property type="evidence" value="ECO:0007669"/>
    <property type="project" value="TreeGrafter"/>
</dbReference>
<dbReference type="GO" id="GO:0016604">
    <property type="term" value="C:nuclear body"/>
    <property type="evidence" value="ECO:0007669"/>
    <property type="project" value="TreeGrafter"/>
</dbReference>
<dbReference type="Gene3D" id="2.40.50.770">
    <property type="entry name" value="RecQ-mediated genome instability protein Rmi1, C-terminal domain"/>
    <property type="match status" value="1"/>
</dbReference>
<protein>
    <recommendedName>
        <fullName evidence="2">RecQ-mediated genome instability protein 1</fullName>
    </recommendedName>
</protein>
<dbReference type="InterPro" id="IPR013894">
    <property type="entry name" value="RMI1_OB"/>
</dbReference>
<dbReference type="PANTHER" id="PTHR14790">
    <property type="entry name" value="RECQ-MEDIATED GENOME INSTABILITY PROTEIN 1 RMI1"/>
    <property type="match status" value="1"/>
</dbReference>
<evidence type="ECO:0000256" key="1">
    <source>
        <dbReference type="ARBA" id="ARBA00006395"/>
    </source>
</evidence>
<proteinExistence type="inferred from homology"/>
<keyword evidence="6" id="KW-1185">Reference proteome</keyword>
<evidence type="ECO:0000313" key="6">
    <source>
        <dbReference type="Proteomes" id="UP000530660"/>
    </source>
</evidence>
<name>A0A7J7INT5_9RHOD</name>
<dbReference type="Proteomes" id="UP000530660">
    <property type="component" value="Unassembled WGS sequence"/>
</dbReference>
<reference evidence="4 6" key="1">
    <citation type="journal article" date="2020" name="J. Phycol.">
        <title>Comparative genome analysis reveals Cyanidiococcus gen. nov., a new extremophilic red algal genus sister to Cyanidioschyzon (Cyanidioschyzonaceae, Rhodophyta).</title>
        <authorList>
            <person name="Liu S.-L."/>
            <person name="Chiang Y.-R."/>
            <person name="Yoon H.S."/>
            <person name="Fu H.-Y."/>
        </authorList>
    </citation>
    <scope>NUCLEOTIDE SEQUENCE [LARGE SCALE GENOMIC DNA]</scope>
    <source>
        <strain evidence="4 6">THAL066</strain>
    </source>
</reference>
<dbReference type="OrthoDB" id="434939at2759"/>